<dbReference type="RefSeq" id="WP_157735656.1">
    <property type="nucleotide sequence ID" value="NZ_CP018632.1"/>
</dbReference>
<protein>
    <recommendedName>
        <fullName evidence="9">MotA/TolQ/ExbB proton channel domain-containing protein</fullName>
    </recommendedName>
</protein>
<evidence type="ECO:0000256" key="7">
    <source>
        <dbReference type="SAM" id="MobiDB-lite"/>
    </source>
</evidence>
<evidence type="ECO:0000256" key="2">
    <source>
        <dbReference type="ARBA" id="ARBA00022475"/>
    </source>
</evidence>
<keyword evidence="2" id="KW-1003">Cell membrane</keyword>
<feature type="transmembrane region" description="Helical" evidence="8">
    <location>
        <begin position="133"/>
        <end position="156"/>
    </location>
</feature>
<keyword evidence="6" id="KW-0813">Transport</keyword>
<dbReference type="GO" id="GO:0005886">
    <property type="term" value="C:plasma membrane"/>
    <property type="evidence" value="ECO:0007669"/>
    <property type="project" value="UniProtKB-SubCell"/>
</dbReference>
<accession>A0A2Z2NSR6</accession>
<keyword evidence="6" id="KW-0653">Protein transport</keyword>
<name>A0A2Z2NSR6_9GAMM</name>
<comment type="subcellular location">
    <subcellularLocation>
        <location evidence="1">Cell membrane</location>
        <topology evidence="1">Multi-pass membrane protein</topology>
    </subcellularLocation>
    <subcellularLocation>
        <location evidence="6">Membrane</location>
        <topology evidence="6">Multi-pass membrane protein</topology>
    </subcellularLocation>
</comment>
<gene>
    <name evidence="10" type="ORF">IMCC3135_00440</name>
</gene>
<evidence type="ECO:0000313" key="11">
    <source>
        <dbReference type="Proteomes" id="UP000250079"/>
    </source>
</evidence>
<reference evidence="10 11" key="1">
    <citation type="submission" date="2016-12" db="EMBL/GenBank/DDBJ databases">
        <authorList>
            <person name="Song W.-J."/>
            <person name="Kurnit D.M."/>
        </authorList>
    </citation>
    <scope>NUCLEOTIDE SEQUENCE [LARGE SCALE GENOMIC DNA]</scope>
    <source>
        <strain evidence="10 11">IMCC3135</strain>
    </source>
</reference>
<dbReference type="InterPro" id="IPR002898">
    <property type="entry name" value="MotA_ExbB_proton_chnl"/>
</dbReference>
<evidence type="ECO:0000256" key="8">
    <source>
        <dbReference type="SAM" id="Phobius"/>
    </source>
</evidence>
<evidence type="ECO:0000313" key="10">
    <source>
        <dbReference type="EMBL" id="ASJ70214.1"/>
    </source>
</evidence>
<dbReference type="AlphaFoldDB" id="A0A2Z2NSR6"/>
<feature type="transmembrane region" description="Helical" evidence="8">
    <location>
        <begin position="176"/>
        <end position="199"/>
    </location>
</feature>
<keyword evidence="5 8" id="KW-0472">Membrane</keyword>
<feature type="region of interest" description="Disordered" evidence="7">
    <location>
        <begin position="229"/>
        <end position="252"/>
    </location>
</feature>
<evidence type="ECO:0000259" key="9">
    <source>
        <dbReference type="Pfam" id="PF01618"/>
    </source>
</evidence>
<dbReference type="Proteomes" id="UP000250079">
    <property type="component" value="Chromosome"/>
</dbReference>
<keyword evidence="4 8" id="KW-1133">Transmembrane helix</keyword>
<keyword evidence="3 8" id="KW-0812">Transmembrane</keyword>
<dbReference type="EMBL" id="CP018632">
    <property type="protein sequence ID" value="ASJ70214.1"/>
    <property type="molecule type" value="Genomic_DNA"/>
</dbReference>
<comment type="similarity">
    <text evidence="6">Belongs to the exbB/tolQ family.</text>
</comment>
<feature type="transmembrane region" description="Helical" evidence="8">
    <location>
        <begin position="12"/>
        <end position="33"/>
    </location>
</feature>
<feature type="transmembrane region" description="Helical" evidence="8">
    <location>
        <begin position="48"/>
        <end position="69"/>
    </location>
</feature>
<dbReference type="Pfam" id="PF01618">
    <property type="entry name" value="MotA_ExbB"/>
    <property type="match status" value="1"/>
</dbReference>
<evidence type="ECO:0000256" key="3">
    <source>
        <dbReference type="ARBA" id="ARBA00022692"/>
    </source>
</evidence>
<sequence length="252" mass="27705">MNSGDPIFIHRHHFLQIWMLLLSIILFGLYVAWDQRYLALILDLDRSYMAPLTMALVLAASAHCGWHIAHFSSHIAQLQAWLDGHSTQPDDSPPFLQIYLDDLDTLYSGQNQQSPDDNIVDIHADRIRSSVDLGWFFVDLAVRLGLLGTIIGFILIFASLTDINIEGGDDLKNLLIAMSGGMGTALLTTLTGLLGASILNFQYLILGRETEHLAGLLLRVKNHRHANLRSAQNQTPAGETSSLPASTGQAAP</sequence>
<dbReference type="KEGG" id="gai:IMCC3135_00440"/>
<proteinExistence type="inferred from homology"/>
<evidence type="ECO:0000256" key="5">
    <source>
        <dbReference type="ARBA" id="ARBA00023136"/>
    </source>
</evidence>
<evidence type="ECO:0000256" key="1">
    <source>
        <dbReference type="ARBA" id="ARBA00004651"/>
    </source>
</evidence>
<organism evidence="10 11">
    <name type="scientific">Granulosicoccus antarcticus IMCC3135</name>
    <dbReference type="NCBI Taxonomy" id="1192854"/>
    <lineage>
        <taxon>Bacteria</taxon>
        <taxon>Pseudomonadati</taxon>
        <taxon>Pseudomonadota</taxon>
        <taxon>Gammaproteobacteria</taxon>
        <taxon>Chromatiales</taxon>
        <taxon>Granulosicoccaceae</taxon>
        <taxon>Granulosicoccus</taxon>
    </lineage>
</organism>
<evidence type="ECO:0000256" key="6">
    <source>
        <dbReference type="RuleBase" id="RU004057"/>
    </source>
</evidence>
<feature type="domain" description="MotA/TolQ/ExbB proton channel" evidence="9">
    <location>
        <begin position="137"/>
        <end position="213"/>
    </location>
</feature>
<dbReference type="GO" id="GO:0015031">
    <property type="term" value="P:protein transport"/>
    <property type="evidence" value="ECO:0007669"/>
    <property type="project" value="UniProtKB-KW"/>
</dbReference>
<keyword evidence="11" id="KW-1185">Reference proteome</keyword>
<evidence type="ECO:0000256" key="4">
    <source>
        <dbReference type="ARBA" id="ARBA00022989"/>
    </source>
</evidence>